<feature type="signal peptide" evidence="1">
    <location>
        <begin position="1"/>
        <end position="18"/>
    </location>
</feature>
<organism evidence="2">
    <name type="scientific">Rhizophora mucronata</name>
    <name type="common">Asiatic mangrove</name>
    <dbReference type="NCBI Taxonomy" id="61149"/>
    <lineage>
        <taxon>Eukaryota</taxon>
        <taxon>Viridiplantae</taxon>
        <taxon>Streptophyta</taxon>
        <taxon>Embryophyta</taxon>
        <taxon>Tracheophyta</taxon>
        <taxon>Spermatophyta</taxon>
        <taxon>Magnoliopsida</taxon>
        <taxon>eudicotyledons</taxon>
        <taxon>Gunneridae</taxon>
        <taxon>Pentapetalae</taxon>
        <taxon>rosids</taxon>
        <taxon>fabids</taxon>
        <taxon>Malpighiales</taxon>
        <taxon>Rhizophoraceae</taxon>
        <taxon>Rhizophora</taxon>
    </lineage>
</organism>
<reference evidence="2" key="1">
    <citation type="submission" date="2018-02" db="EMBL/GenBank/DDBJ databases">
        <title>Rhizophora mucronata_Transcriptome.</title>
        <authorList>
            <person name="Meera S.P."/>
            <person name="Sreeshan A."/>
            <person name="Augustine A."/>
        </authorList>
    </citation>
    <scope>NUCLEOTIDE SEQUENCE</scope>
    <source>
        <tissue evidence="2">Leaf</tissue>
    </source>
</reference>
<proteinExistence type="predicted"/>
<evidence type="ECO:0000313" key="2">
    <source>
        <dbReference type="EMBL" id="MBX63877.1"/>
    </source>
</evidence>
<accession>A0A2P2QAB9</accession>
<protein>
    <submittedName>
        <fullName evidence="2">Uncharacterized protein</fullName>
    </submittedName>
</protein>
<sequence>MWLKAWLFLSVSSTKWLSIICTEQRNSTHSVRRFDLLLRWQKDLSQQTK</sequence>
<dbReference type="EMBL" id="GGEC01083393">
    <property type="protein sequence ID" value="MBX63877.1"/>
    <property type="molecule type" value="Transcribed_RNA"/>
</dbReference>
<evidence type="ECO:0000256" key="1">
    <source>
        <dbReference type="SAM" id="SignalP"/>
    </source>
</evidence>
<keyword evidence="1" id="KW-0732">Signal</keyword>
<name>A0A2P2QAB9_RHIMU</name>
<feature type="chain" id="PRO_5015190154" evidence="1">
    <location>
        <begin position="19"/>
        <end position="49"/>
    </location>
</feature>
<dbReference type="AlphaFoldDB" id="A0A2P2QAB9"/>